<keyword evidence="4 10" id="KW-0732">Signal</keyword>
<accession>A0A9P0D062</accession>
<evidence type="ECO:0000256" key="4">
    <source>
        <dbReference type="ARBA" id="ARBA00022729"/>
    </source>
</evidence>
<evidence type="ECO:0000256" key="3">
    <source>
        <dbReference type="ARBA" id="ARBA00022670"/>
    </source>
</evidence>
<organism evidence="12 13">
    <name type="scientific">Psylliodes chrysocephalus</name>
    <dbReference type="NCBI Taxonomy" id="3402493"/>
    <lineage>
        <taxon>Eukaryota</taxon>
        <taxon>Metazoa</taxon>
        <taxon>Ecdysozoa</taxon>
        <taxon>Arthropoda</taxon>
        <taxon>Hexapoda</taxon>
        <taxon>Insecta</taxon>
        <taxon>Pterygota</taxon>
        <taxon>Neoptera</taxon>
        <taxon>Endopterygota</taxon>
        <taxon>Coleoptera</taxon>
        <taxon>Polyphaga</taxon>
        <taxon>Cucujiformia</taxon>
        <taxon>Chrysomeloidea</taxon>
        <taxon>Chrysomelidae</taxon>
        <taxon>Galerucinae</taxon>
        <taxon>Alticini</taxon>
        <taxon>Psylliodes</taxon>
    </lineage>
</organism>
<keyword evidence="8" id="KW-1015">Disulfide bond</keyword>
<dbReference type="Pfam" id="PF16030">
    <property type="entry name" value="GD_N"/>
    <property type="match status" value="1"/>
</dbReference>
<dbReference type="EMBL" id="OV651818">
    <property type="protein sequence ID" value="CAH1112438.1"/>
    <property type="molecule type" value="Genomic_DNA"/>
</dbReference>
<dbReference type="InterPro" id="IPR018114">
    <property type="entry name" value="TRYPSIN_HIS"/>
</dbReference>
<protein>
    <recommendedName>
        <fullName evidence="11">Peptidase S1 domain-containing protein</fullName>
    </recommendedName>
</protein>
<dbReference type="InterPro" id="IPR043504">
    <property type="entry name" value="Peptidase_S1_PA_chymotrypsin"/>
</dbReference>
<comment type="subcellular location">
    <subcellularLocation>
        <location evidence="1">Secreted</location>
    </subcellularLocation>
</comment>
<dbReference type="FunFam" id="2.40.10.10:FF:000146">
    <property type="entry name" value="Serine protease 53"/>
    <property type="match status" value="1"/>
</dbReference>
<evidence type="ECO:0000256" key="1">
    <source>
        <dbReference type="ARBA" id="ARBA00004613"/>
    </source>
</evidence>
<reference evidence="12" key="1">
    <citation type="submission" date="2022-01" db="EMBL/GenBank/DDBJ databases">
        <authorList>
            <person name="King R."/>
        </authorList>
    </citation>
    <scope>NUCLEOTIDE SEQUENCE</scope>
</reference>
<evidence type="ECO:0000313" key="13">
    <source>
        <dbReference type="Proteomes" id="UP001153636"/>
    </source>
</evidence>
<dbReference type="Pfam" id="PF00089">
    <property type="entry name" value="Trypsin"/>
    <property type="match status" value="1"/>
</dbReference>
<dbReference type="PROSITE" id="PS50240">
    <property type="entry name" value="TRYPSIN_DOM"/>
    <property type="match status" value="1"/>
</dbReference>
<dbReference type="InterPro" id="IPR001254">
    <property type="entry name" value="Trypsin_dom"/>
</dbReference>
<dbReference type="PANTHER" id="PTHR24260:SF143">
    <property type="entry name" value="SERINE PROTEASE GD-LIKE PROTEIN"/>
    <property type="match status" value="1"/>
</dbReference>
<dbReference type="PANTHER" id="PTHR24260">
    <property type="match status" value="1"/>
</dbReference>
<evidence type="ECO:0000256" key="5">
    <source>
        <dbReference type="ARBA" id="ARBA00022801"/>
    </source>
</evidence>
<keyword evidence="3" id="KW-0645">Protease</keyword>
<feature type="chain" id="PRO_5040211545" description="Peptidase S1 domain-containing protein" evidence="10">
    <location>
        <begin position="23"/>
        <end position="583"/>
    </location>
</feature>
<dbReference type="SMART" id="SM00020">
    <property type="entry name" value="Tryp_SPc"/>
    <property type="match status" value="1"/>
</dbReference>
<sequence>MAHTTELVLIYLTILKMSVSRSQNLDSPCPSVFQYRYDRQIGLYGEVSIIVDPTNFLQMNLQMSIGNAVRGNGKLEMSRPKDVADNMMNHRPIVYHLFFPAWTGIPPKITQILVNGKLICSGSKIPINLVPIITTVNLQHTFRINVQSIPSPNVPPDNNFIHNTPKKEFSMDELPDTRFDFYDNNPPYKPQADETLDEFGRPRRPTQVNVEKNRFNFNPTPPPNRFNFNPTPNGGGGTRVQSPAEVYKTNPFFRNITTEDTNGIPPHSTQPQPLPTQPKPQSTATVIHTNPPQNSPDLTFSFMDDIDVVSKDSTQPIRPFDEVCGQTITTNHLIFDGHVVPRGAYPWLVAIFLVKTTGLNYICSGSLISNRHVVTAAHCVKTDHKKLRPNELVLILGKLNIQKWIPVNGEKIVEPTAIYIHPDYESLTSDADIAIIILSDFLQFTKYIRPICLWRGDTNLERVVGHAGTVVGWGKDESGVLMTEEPKQTNLPVVSQEKCLASNYQFHYITSNRTFCAGFRNGTGPCNGDSGGGFIMKWDGKWMLRGIVSLSISETTTKSCDLSNYVVFCDASKYINWMLSFLK</sequence>
<keyword evidence="7" id="KW-0865">Zymogen</keyword>
<evidence type="ECO:0000256" key="8">
    <source>
        <dbReference type="ARBA" id="ARBA00023157"/>
    </source>
</evidence>
<feature type="signal peptide" evidence="10">
    <location>
        <begin position="1"/>
        <end position="22"/>
    </location>
</feature>
<evidence type="ECO:0000256" key="6">
    <source>
        <dbReference type="ARBA" id="ARBA00022825"/>
    </source>
</evidence>
<evidence type="ECO:0000256" key="7">
    <source>
        <dbReference type="ARBA" id="ARBA00023145"/>
    </source>
</evidence>
<keyword evidence="5" id="KW-0378">Hydrolase</keyword>
<dbReference type="GO" id="GO:0006508">
    <property type="term" value="P:proteolysis"/>
    <property type="evidence" value="ECO:0007669"/>
    <property type="project" value="UniProtKB-KW"/>
</dbReference>
<dbReference type="CDD" id="cd00190">
    <property type="entry name" value="Tryp_SPc"/>
    <property type="match status" value="1"/>
</dbReference>
<name>A0A9P0D062_9CUCU</name>
<dbReference type="InterPro" id="IPR009003">
    <property type="entry name" value="Peptidase_S1_PA"/>
</dbReference>
<dbReference type="Gene3D" id="2.40.10.10">
    <property type="entry name" value="Trypsin-like serine proteases"/>
    <property type="match status" value="1"/>
</dbReference>
<dbReference type="InterPro" id="IPR051333">
    <property type="entry name" value="CLIP_Serine_Protease"/>
</dbReference>
<dbReference type="OrthoDB" id="238681at2759"/>
<proteinExistence type="predicted"/>
<evidence type="ECO:0000256" key="9">
    <source>
        <dbReference type="SAM" id="MobiDB-lite"/>
    </source>
</evidence>
<gene>
    <name evidence="12" type="ORF">PSYICH_LOCUS12275</name>
</gene>
<dbReference type="PRINTS" id="PR00722">
    <property type="entry name" value="CHYMOTRYPSIN"/>
</dbReference>
<keyword evidence="13" id="KW-1185">Reference proteome</keyword>
<dbReference type="PROSITE" id="PS00134">
    <property type="entry name" value="TRYPSIN_HIS"/>
    <property type="match status" value="1"/>
</dbReference>
<dbReference type="InterPro" id="IPR031986">
    <property type="entry name" value="GD_N"/>
</dbReference>
<feature type="domain" description="Peptidase S1" evidence="11">
    <location>
        <begin position="334"/>
        <end position="583"/>
    </location>
</feature>
<dbReference type="GO" id="GO:0005576">
    <property type="term" value="C:extracellular region"/>
    <property type="evidence" value="ECO:0007669"/>
    <property type="project" value="UniProtKB-SubCell"/>
</dbReference>
<dbReference type="InterPro" id="IPR001314">
    <property type="entry name" value="Peptidase_S1A"/>
</dbReference>
<dbReference type="SUPFAM" id="SSF50494">
    <property type="entry name" value="Trypsin-like serine proteases"/>
    <property type="match status" value="1"/>
</dbReference>
<evidence type="ECO:0000313" key="12">
    <source>
        <dbReference type="EMBL" id="CAH1112438.1"/>
    </source>
</evidence>
<keyword evidence="2" id="KW-0964">Secreted</keyword>
<dbReference type="AlphaFoldDB" id="A0A9P0D062"/>
<dbReference type="Proteomes" id="UP001153636">
    <property type="component" value="Chromosome 6"/>
</dbReference>
<dbReference type="GO" id="GO:0004252">
    <property type="term" value="F:serine-type endopeptidase activity"/>
    <property type="evidence" value="ECO:0007669"/>
    <property type="project" value="InterPro"/>
</dbReference>
<evidence type="ECO:0000256" key="2">
    <source>
        <dbReference type="ARBA" id="ARBA00022525"/>
    </source>
</evidence>
<feature type="region of interest" description="Disordered" evidence="9">
    <location>
        <begin position="259"/>
        <end position="284"/>
    </location>
</feature>
<keyword evidence="6" id="KW-0720">Serine protease</keyword>
<evidence type="ECO:0000259" key="11">
    <source>
        <dbReference type="PROSITE" id="PS50240"/>
    </source>
</evidence>
<evidence type="ECO:0000256" key="10">
    <source>
        <dbReference type="SAM" id="SignalP"/>
    </source>
</evidence>